<dbReference type="Proteomes" id="UP000076078">
    <property type="component" value="Unassembled WGS sequence"/>
</dbReference>
<organism evidence="1 2">
    <name type="scientific">Tieghemostelium lacteum</name>
    <name type="common">Slime mold</name>
    <name type="synonym">Dictyostelium lacteum</name>
    <dbReference type="NCBI Taxonomy" id="361077"/>
    <lineage>
        <taxon>Eukaryota</taxon>
        <taxon>Amoebozoa</taxon>
        <taxon>Evosea</taxon>
        <taxon>Eumycetozoa</taxon>
        <taxon>Dictyostelia</taxon>
        <taxon>Dictyosteliales</taxon>
        <taxon>Raperosteliaceae</taxon>
        <taxon>Tieghemostelium</taxon>
    </lineage>
</organism>
<protein>
    <submittedName>
        <fullName evidence="1">Uncharacterized protein</fullName>
    </submittedName>
</protein>
<dbReference type="AlphaFoldDB" id="A0A152A986"/>
<comment type="caution">
    <text evidence="1">The sequence shown here is derived from an EMBL/GenBank/DDBJ whole genome shotgun (WGS) entry which is preliminary data.</text>
</comment>
<sequence>MELNVILENPTSVDMQFLECVIQLVSKSRDPKLFNTVFKLLENNFMSQEITKDFIIILFKKVYNNIKRDKSIINQFEISPKLFKIYLETPEKSLLMFVTTSIFSIMPKSVQIESIVPILNSLFIADNQNHCAFQELIKQFADQIGREFTIKFFIESLNSNEQFKYCVTIGILIILEAFEFFQSNFTTITRNLMAIANDHWNESTGTLLNVYRSFKDLSSDENDVQKFVDAHYSTLLENHQYLLLILGKKYPKTLEKHFLWFWKNRVSSAYYYKFMDSLMVSLDEDFRLKYLDICVEDMKLSEFKNYPKSLNKFIIRPKYYNTYLWLTLENQVVFYLLKLKADDPLLLSRKNTQSLNLKVNYSDNKLFPIQHTNLELFETLWSFTPNWNVFKHYPKNMDYGLLDLKSFVDSFLDFHNINSPPNKIYGNSVILGMVEHLFVRDQINFGLPYIEISIKIFENFMNLNIQTQYTPCYVCVIRVLEMAKESQMNIDNLIEYSLNLLASKLELVYDPESISVQFHRLLMSTNHQTFFGEYVHNLLKHYEPDKIYKFLIKLIDKPNRFTLDWSHDIFKVHGSKVDSDLYWDLVNLLCPFEFKSTQANPIESDFILKTVLYFSVELNLNKIQDSIIISNLAMVSKRFFNAIGDLLSNNESLEIRYKGKLMSPYSIIQPGKFPGHLDQSDFYCIPLDRIENLVYDDLKSLTLNGPINILGTRPCKSLLKLNLASSYHILDIFINILNHSPALHEIKFDLTTASNFVTQELLKCLTKETHRLQKLIIIISFYKDVERSIDERGDVDLFKILVKEMKNAEKLFPNFKFTLITTNE</sequence>
<keyword evidence="2" id="KW-1185">Reference proteome</keyword>
<dbReference type="InParanoid" id="A0A152A986"/>
<evidence type="ECO:0000313" key="2">
    <source>
        <dbReference type="Proteomes" id="UP000076078"/>
    </source>
</evidence>
<dbReference type="FunCoup" id="A0A152A986">
    <property type="interactions" value="15"/>
</dbReference>
<proteinExistence type="predicted"/>
<reference evidence="1 2" key="1">
    <citation type="submission" date="2015-12" db="EMBL/GenBank/DDBJ databases">
        <title>Dictyostelia acquired genes for synthesis and detection of signals that induce cell-type specialization by lateral gene transfer from prokaryotes.</title>
        <authorList>
            <person name="Gloeckner G."/>
            <person name="Schaap P."/>
        </authorList>
    </citation>
    <scope>NUCLEOTIDE SEQUENCE [LARGE SCALE GENOMIC DNA]</scope>
    <source>
        <strain evidence="1 2">TK</strain>
    </source>
</reference>
<gene>
    <name evidence="1" type="ORF">DLAC_00076</name>
</gene>
<name>A0A152A986_TIELA</name>
<accession>A0A152A986</accession>
<evidence type="ECO:0000313" key="1">
    <source>
        <dbReference type="EMBL" id="KYR02627.1"/>
    </source>
</evidence>
<dbReference type="EMBL" id="LODT01000001">
    <property type="protein sequence ID" value="KYR02627.1"/>
    <property type="molecule type" value="Genomic_DNA"/>
</dbReference>